<dbReference type="PANTHER" id="PTHR34631">
    <property type="match status" value="1"/>
</dbReference>
<evidence type="ECO:0000313" key="2">
    <source>
        <dbReference type="EMBL" id="PCS24126.1"/>
    </source>
</evidence>
<gene>
    <name evidence="2" type="ORF">BTN49_0120</name>
</gene>
<reference evidence="3" key="1">
    <citation type="submission" date="2017-04" db="EMBL/GenBank/DDBJ databases">
        <title>Genome evolution of the luminous symbionts of deep sea anglerfish.</title>
        <authorList>
            <person name="Hendry T.A."/>
        </authorList>
    </citation>
    <scope>NUCLEOTIDE SEQUENCE [LARGE SCALE GENOMIC DNA]</scope>
</reference>
<comment type="caution">
    <text evidence="2">The sequence shown here is derived from an EMBL/GenBank/DDBJ whole genome shotgun (WGS) entry which is preliminary data.</text>
</comment>
<dbReference type="AlphaFoldDB" id="A0A2A5T7M1"/>
<proteinExistence type="predicted"/>
<dbReference type="Proteomes" id="UP000219020">
    <property type="component" value="Unassembled WGS sequence"/>
</dbReference>
<dbReference type="PANTHER" id="PTHR34631:SF3">
    <property type="entry name" value="ISSOD12 TRANSPOSASE TNPA_ISSOD12"/>
    <property type="match status" value="1"/>
</dbReference>
<dbReference type="InterPro" id="IPR025668">
    <property type="entry name" value="Tnp_DDE_dom"/>
</dbReference>
<evidence type="ECO:0000259" key="1">
    <source>
        <dbReference type="Pfam" id="PF13737"/>
    </source>
</evidence>
<sequence>MALMVKSVFKLPLRRLEGFLNSVLTLMNVPLKSPTYTYIGKRSKTVKIKYRLPSRGAVSNVIIDGTNLKVYDEGKWKTR</sequence>
<dbReference type="Pfam" id="PF13737">
    <property type="entry name" value="DDE_Tnp_1_5"/>
    <property type="match status" value="1"/>
</dbReference>
<protein>
    <submittedName>
        <fullName evidence="2">Mobile element protein</fullName>
    </submittedName>
</protein>
<organism evidence="2 3">
    <name type="scientific">Candidatus Enterovibrio escicola</name>
    <dbReference type="NCBI Taxonomy" id="1927127"/>
    <lineage>
        <taxon>Bacteria</taxon>
        <taxon>Pseudomonadati</taxon>
        <taxon>Pseudomonadota</taxon>
        <taxon>Gammaproteobacteria</taxon>
        <taxon>Vibrionales</taxon>
        <taxon>Vibrionaceae</taxon>
        <taxon>Enterovibrio</taxon>
    </lineage>
</organism>
<accession>A0A2A5T7M1</accession>
<name>A0A2A5T7M1_9GAMM</name>
<dbReference type="EMBL" id="NBYY01000003">
    <property type="protein sequence ID" value="PCS24126.1"/>
    <property type="molecule type" value="Genomic_DNA"/>
</dbReference>
<feature type="domain" description="Transposase DDE" evidence="1">
    <location>
        <begin position="1"/>
        <end position="73"/>
    </location>
</feature>
<dbReference type="InterPro" id="IPR053172">
    <property type="entry name" value="Tn903_transposase"/>
</dbReference>
<evidence type="ECO:0000313" key="3">
    <source>
        <dbReference type="Proteomes" id="UP000219020"/>
    </source>
</evidence>
<keyword evidence="3" id="KW-1185">Reference proteome</keyword>